<dbReference type="Proteomes" id="UP000230729">
    <property type="component" value="Unassembled WGS sequence"/>
</dbReference>
<dbReference type="InterPro" id="IPR019734">
    <property type="entry name" value="TPR_rpt"/>
</dbReference>
<keyword evidence="1" id="KW-0802">TPR repeat</keyword>
<dbReference type="InterPro" id="IPR011990">
    <property type="entry name" value="TPR-like_helical_dom_sf"/>
</dbReference>
<dbReference type="Pfam" id="PF14559">
    <property type="entry name" value="TPR_19"/>
    <property type="match status" value="1"/>
</dbReference>
<comment type="caution">
    <text evidence="2">The sequence shown here is derived from an EMBL/GenBank/DDBJ whole genome shotgun (WGS) entry which is preliminary data.</text>
</comment>
<accession>A0A2G9ZL84</accession>
<reference evidence="2 3" key="1">
    <citation type="submission" date="2017-09" db="EMBL/GenBank/DDBJ databases">
        <title>Depth-based differentiation of microbial function through sediment-hosted aquifers and enrichment of novel symbionts in the deep terrestrial subsurface.</title>
        <authorList>
            <person name="Probst A.J."/>
            <person name="Ladd B."/>
            <person name="Jarett J.K."/>
            <person name="Geller-Mcgrath D.E."/>
            <person name="Sieber C.M."/>
            <person name="Emerson J.B."/>
            <person name="Anantharaman K."/>
            <person name="Thomas B.C."/>
            <person name="Malmstrom R."/>
            <person name="Stieglmeier M."/>
            <person name="Klingl A."/>
            <person name="Woyke T."/>
            <person name="Ryan C.M."/>
            <person name="Banfield J.F."/>
        </authorList>
    </citation>
    <scope>NUCLEOTIDE SEQUENCE [LARGE SCALE GENOMIC DNA]</scope>
    <source>
        <strain evidence="2">CG23_combo_of_CG06-09_8_20_14_all_49_15</strain>
    </source>
</reference>
<evidence type="ECO:0000313" key="2">
    <source>
        <dbReference type="EMBL" id="PIP33935.1"/>
    </source>
</evidence>
<dbReference type="EMBL" id="PCSD01000035">
    <property type="protein sequence ID" value="PIP33935.1"/>
    <property type="molecule type" value="Genomic_DNA"/>
</dbReference>
<name>A0A2G9ZL84_9BACT</name>
<sequence length="270" mass="29946">MFNLIPFAAILIALAVIIVIVARKFPLLASLNVETIQAEREARFKERIISNRLKRAAAKWKTRWGKAWRPLFNLSAAAVKKAYERLREYNQQSLSGGRSGLADNDDAVSFLNEALEFSRQENYSAAEKKCIAAIGLEPKNYDAFRQLGKIYLAENNFSDAVQAFEHILKLQDEAQAAGAPEADGGLERSLILFDLSAAERGAGNLPAALSAANKALRLEPNNPRYLDTVIELCIITKDKFGAREALEKLATVNPENSKIGEFKKQIEQIP</sequence>
<evidence type="ECO:0000313" key="3">
    <source>
        <dbReference type="Proteomes" id="UP000230729"/>
    </source>
</evidence>
<feature type="repeat" description="TPR" evidence="1">
    <location>
        <begin position="189"/>
        <end position="222"/>
    </location>
</feature>
<dbReference type="SUPFAM" id="SSF48452">
    <property type="entry name" value="TPR-like"/>
    <property type="match status" value="1"/>
</dbReference>
<gene>
    <name evidence="2" type="ORF">COX22_01690</name>
</gene>
<dbReference type="AlphaFoldDB" id="A0A2G9ZL84"/>
<protein>
    <submittedName>
        <fullName evidence="2">Uncharacterized protein</fullName>
    </submittedName>
</protein>
<feature type="repeat" description="TPR" evidence="1">
    <location>
        <begin position="141"/>
        <end position="174"/>
    </location>
</feature>
<dbReference type="SMART" id="SM00028">
    <property type="entry name" value="TPR"/>
    <property type="match status" value="3"/>
</dbReference>
<organism evidence="2 3">
    <name type="scientific">Candidatus Falkowbacteria bacterium CG23_combo_of_CG06-09_8_20_14_all_49_15</name>
    <dbReference type="NCBI Taxonomy" id="1974572"/>
    <lineage>
        <taxon>Bacteria</taxon>
        <taxon>Candidatus Falkowiibacteriota</taxon>
    </lineage>
</organism>
<proteinExistence type="predicted"/>
<dbReference type="Gene3D" id="1.25.40.10">
    <property type="entry name" value="Tetratricopeptide repeat domain"/>
    <property type="match status" value="2"/>
</dbReference>
<dbReference type="PROSITE" id="PS50005">
    <property type="entry name" value="TPR"/>
    <property type="match status" value="2"/>
</dbReference>
<evidence type="ECO:0000256" key="1">
    <source>
        <dbReference type="PROSITE-ProRule" id="PRU00339"/>
    </source>
</evidence>